<keyword evidence="7 8" id="KW-0472">Membrane</keyword>
<keyword evidence="6 8" id="KW-1133">Transmembrane helix</keyword>
<feature type="transmembrane region" description="Helical" evidence="8">
    <location>
        <begin position="287"/>
        <end position="307"/>
    </location>
</feature>
<feature type="transmembrane region" description="Helical" evidence="8">
    <location>
        <begin position="102"/>
        <end position="127"/>
    </location>
</feature>
<evidence type="ECO:0000256" key="1">
    <source>
        <dbReference type="ARBA" id="ARBA00004651"/>
    </source>
</evidence>
<dbReference type="GO" id="GO:0005886">
    <property type="term" value="C:plasma membrane"/>
    <property type="evidence" value="ECO:0007669"/>
    <property type="project" value="UniProtKB-SubCell"/>
</dbReference>
<feature type="transmembrane region" description="Helical" evidence="8">
    <location>
        <begin position="217"/>
        <end position="240"/>
    </location>
</feature>
<proteinExistence type="predicted"/>
<feature type="transmembrane region" description="Helical" evidence="8">
    <location>
        <begin position="134"/>
        <end position="158"/>
    </location>
</feature>
<feature type="transmembrane region" description="Helical" evidence="8">
    <location>
        <begin position="49"/>
        <end position="70"/>
    </location>
</feature>
<dbReference type="AlphaFoldDB" id="A0ABD4RH57"/>
<accession>A0ABD4RH57</accession>
<evidence type="ECO:0000256" key="6">
    <source>
        <dbReference type="ARBA" id="ARBA00022989"/>
    </source>
</evidence>
<feature type="transmembrane region" description="Helical" evidence="8">
    <location>
        <begin position="12"/>
        <end position="29"/>
    </location>
</feature>
<feature type="transmembrane region" description="Helical" evidence="8">
    <location>
        <begin position="77"/>
        <end position="96"/>
    </location>
</feature>
<dbReference type="RefSeq" id="WP_021876156.1">
    <property type="nucleotide sequence ID" value="NZ_CP018624.1"/>
</dbReference>
<evidence type="ECO:0000313" key="11">
    <source>
        <dbReference type="Proteomes" id="UP000775179"/>
    </source>
</evidence>
<organism evidence="10 11">
    <name type="scientific">Clostridium chauvoei</name>
    <dbReference type="NCBI Taxonomy" id="46867"/>
    <lineage>
        <taxon>Bacteria</taxon>
        <taxon>Bacillati</taxon>
        <taxon>Bacillota</taxon>
        <taxon>Clostridia</taxon>
        <taxon>Eubacteriales</taxon>
        <taxon>Clostridiaceae</taxon>
        <taxon>Clostridium</taxon>
    </lineage>
</organism>
<evidence type="ECO:0000256" key="8">
    <source>
        <dbReference type="SAM" id="Phobius"/>
    </source>
</evidence>
<evidence type="ECO:0000259" key="9">
    <source>
        <dbReference type="Pfam" id="PF13303"/>
    </source>
</evidence>
<keyword evidence="3" id="KW-1003">Cell membrane</keyword>
<feature type="transmembrane region" description="Helical" evidence="8">
    <location>
        <begin position="178"/>
        <end position="205"/>
    </location>
</feature>
<keyword evidence="5 8" id="KW-0812">Transmembrane</keyword>
<gene>
    <name evidence="10" type="ORF">K4H94_07105</name>
</gene>
<dbReference type="Proteomes" id="UP000775179">
    <property type="component" value="Unassembled WGS sequence"/>
</dbReference>
<dbReference type="InterPro" id="IPR003352">
    <property type="entry name" value="PTS_EIIC"/>
</dbReference>
<comment type="caution">
    <text evidence="10">The sequence shown here is derived from an EMBL/GenBank/DDBJ whole genome shotgun (WGS) entry which is preliminary data.</text>
</comment>
<reference evidence="10 11" key="1">
    <citation type="submission" date="2021-08" db="EMBL/GenBank/DDBJ databases">
        <title>Genome sequence analysis of Clostridium chauvoei strains of European origin and evaluation of typing options for outbreak investigations.</title>
        <authorList>
            <person name="Abdel-Glil M."/>
            <person name="Thomas P."/>
            <person name="Seyboldt C."/>
        </authorList>
    </citation>
    <scope>NUCLEOTIDE SEQUENCE [LARGE SCALE GENOMIC DNA]</scope>
    <source>
        <strain evidence="10 11">S0260-09</strain>
    </source>
</reference>
<keyword evidence="4 10" id="KW-0762">Sugar transport</keyword>
<keyword evidence="2" id="KW-0813">Transport</keyword>
<protein>
    <submittedName>
        <fullName evidence="10">PTS sugar transporter subunit IIC</fullName>
    </submittedName>
</protein>
<feature type="domain" description="Phosphotransferase system EIIC" evidence="9">
    <location>
        <begin position="14"/>
        <end position="348"/>
    </location>
</feature>
<evidence type="ECO:0000256" key="2">
    <source>
        <dbReference type="ARBA" id="ARBA00022448"/>
    </source>
</evidence>
<evidence type="ECO:0000256" key="3">
    <source>
        <dbReference type="ARBA" id="ARBA00022475"/>
    </source>
</evidence>
<evidence type="ECO:0000313" key="10">
    <source>
        <dbReference type="EMBL" id="MBX7290808.1"/>
    </source>
</evidence>
<evidence type="ECO:0000256" key="7">
    <source>
        <dbReference type="ARBA" id="ARBA00023136"/>
    </source>
</evidence>
<dbReference type="Pfam" id="PF13303">
    <property type="entry name" value="PTS_EIIC_2"/>
    <property type="match status" value="1"/>
</dbReference>
<name>A0ABD4RH57_9CLOT</name>
<dbReference type="EMBL" id="JAIFTX010000012">
    <property type="protein sequence ID" value="MBX7290808.1"/>
    <property type="molecule type" value="Genomic_DNA"/>
</dbReference>
<comment type="subcellular location">
    <subcellularLocation>
        <location evidence="1">Cell membrane</location>
        <topology evidence="1">Multi-pass membrane protein</topology>
    </subcellularLocation>
</comment>
<evidence type="ECO:0000256" key="4">
    <source>
        <dbReference type="ARBA" id="ARBA00022597"/>
    </source>
</evidence>
<evidence type="ECO:0000256" key="5">
    <source>
        <dbReference type="ARBA" id="ARBA00022692"/>
    </source>
</evidence>
<feature type="transmembrane region" description="Helical" evidence="8">
    <location>
        <begin position="313"/>
        <end position="335"/>
    </location>
</feature>
<dbReference type="KEGG" id="cchv:BTM20_09785"/>
<sequence length="351" mass="36588">MEGTKVKAKEFLNRILNGLSIGIVIALIPNALLGELLKLIIPYIPQAKLILNITIFIMRMMPLIIGVCIAMQFKCNVVQIVSIGISTLISSGVVSISETGVFSLIGTGDVINVALTASIAIFLVLLIGEKLKAYTVLLVPSIVTIIAGGIGIIALPYVKEVTLLVGSVINEFSNLQPILMGILISACFAVLVVSPLSTVAVATAIGLSGVGSGAANLGVVSAAFGLAICGWKVNSFGTSIAHILGSPKMQMANFVNKPKIMLPVLCTAIIQGALAGILGIQGTAMSAGFGISGLIGPINAINLMPGGCTIKNLLLIAFIFIVLPIILGITFNYIFTSSIKLNHKDDYKLEF</sequence>
<dbReference type="GeneID" id="66302160"/>
<feature type="transmembrane region" description="Helical" evidence="8">
    <location>
        <begin position="260"/>
        <end position="280"/>
    </location>
</feature>